<feature type="signal peptide" evidence="1">
    <location>
        <begin position="1"/>
        <end position="21"/>
    </location>
</feature>
<evidence type="ECO:0000313" key="4">
    <source>
        <dbReference type="Proteomes" id="UP000237310"/>
    </source>
</evidence>
<keyword evidence="1" id="KW-0732">Signal</keyword>
<dbReference type="RefSeq" id="WP_103806183.1">
    <property type="nucleotide sequence ID" value="NZ_PQVG01000005.1"/>
</dbReference>
<sequence length="173" mass="18942">MKKAITLLMVTLFFFACKSTSSTTSTTVKSEPVANTKLDKSSQVSIKGDWTITSVTYPGSDYIKVNSFQIADSKCFVGSTWNFISNNNKGSMSLTKSDCPAFSSPIVWSINKDGVFVLKIVEAGVKSKTITQGYLLRVANQTEASFQLIDTINVGGQTKEVTYQFEKIISTKN</sequence>
<dbReference type="OrthoDB" id="1121756at2"/>
<feature type="domain" description="Lipocalin-like" evidence="2">
    <location>
        <begin position="46"/>
        <end position="125"/>
    </location>
</feature>
<dbReference type="AlphaFoldDB" id="A0A2S5AAR1"/>
<name>A0A2S5AAR1_9FLAO</name>
<evidence type="ECO:0000259" key="2">
    <source>
        <dbReference type="Pfam" id="PF13648"/>
    </source>
</evidence>
<protein>
    <recommendedName>
        <fullName evidence="2">Lipocalin-like domain-containing protein</fullName>
    </recommendedName>
</protein>
<dbReference type="EMBL" id="PQVG01000005">
    <property type="protein sequence ID" value="POY39645.1"/>
    <property type="molecule type" value="Genomic_DNA"/>
</dbReference>
<reference evidence="3 4" key="1">
    <citation type="submission" date="2018-01" db="EMBL/GenBank/DDBJ databases">
        <authorList>
            <person name="Gaut B.S."/>
            <person name="Morton B.R."/>
            <person name="Clegg M.T."/>
            <person name="Duvall M.R."/>
        </authorList>
    </citation>
    <scope>NUCLEOTIDE SEQUENCE [LARGE SCALE GENOMIC DNA]</scope>
    <source>
        <strain evidence="3 4">HR-AY</strain>
    </source>
</reference>
<comment type="caution">
    <text evidence="3">The sequence shown here is derived from an EMBL/GenBank/DDBJ whole genome shotgun (WGS) entry which is preliminary data.</text>
</comment>
<accession>A0A2S5AAR1</accession>
<feature type="chain" id="PRO_5015485659" description="Lipocalin-like domain-containing protein" evidence="1">
    <location>
        <begin position="22"/>
        <end position="173"/>
    </location>
</feature>
<evidence type="ECO:0000313" key="3">
    <source>
        <dbReference type="EMBL" id="POY39645.1"/>
    </source>
</evidence>
<dbReference type="Pfam" id="PF13648">
    <property type="entry name" value="Lipocalin_4"/>
    <property type="match status" value="1"/>
</dbReference>
<gene>
    <name evidence="3" type="ORF">C3L50_10825</name>
</gene>
<proteinExistence type="predicted"/>
<organism evidence="3 4">
    <name type="scientific">Flavobacterium alvei</name>
    <dbReference type="NCBI Taxonomy" id="2080416"/>
    <lineage>
        <taxon>Bacteria</taxon>
        <taxon>Pseudomonadati</taxon>
        <taxon>Bacteroidota</taxon>
        <taxon>Flavobacteriia</taxon>
        <taxon>Flavobacteriales</taxon>
        <taxon>Flavobacteriaceae</taxon>
        <taxon>Flavobacterium</taxon>
    </lineage>
</organism>
<dbReference type="InterPro" id="IPR024311">
    <property type="entry name" value="Lipocalin-like"/>
</dbReference>
<evidence type="ECO:0000256" key="1">
    <source>
        <dbReference type="SAM" id="SignalP"/>
    </source>
</evidence>
<dbReference type="PROSITE" id="PS51257">
    <property type="entry name" value="PROKAR_LIPOPROTEIN"/>
    <property type="match status" value="1"/>
</dbReference>
<dbReference type="Proteomes" id="UP000237310">
    <property type="component" value="Unassembled WGS sequence"/>
</dbReference>
<keyword evidence="4" id="KW-1185">Reference proteome</keyword>